<evidence type="ECO:0000256" key="1">
    <source>
        <dbReference type="ARBA" id="ARBA00022490"/>
    </source>
</evidence>
<keyword evidence="4" id="KW-0269">Exonuclease</keyword>
<gene>
    <name evidence="7" type="ORF">Catovirus_2_127</name>
</gene>
<keyword evidence="3" id="KW-0378">Hydrolase</keyword>
<dbReference type="GO" id="GO:0008855">
    <property type="term" value="F:exodeoxyribonuclease VII activity"/>
    <property type="evidence" value="ECO:0007669"/>
    <property type="project" value="InterPro"/>
</dbReference>
<dbReference type="InterPro" id="IPR020579">
    <property type="entry name" value="Exonuc_VII_lsu_C"/>
</dbReference>
<protein>
    <submittedName>
        <fullName evidence="7">Exodeoxyribonuclease VII large subunit</fullName>
    </submittedName>
</protein>
<dbReference type="HAMAP" id="MF_00378">
    <property type="entry name" value="Exonuc_7_L"/>
    <property type="match status" value="1"/>
</dbReference>
<keyword evidence="1" id="KW-0963">Cytoplasm</keyword>
<dbReference type="GO" id="GO:0006308">
    <property type="term" value="P:DNA catabolic process"/>
    <property type="evidence" value="ECO:0007669"/>
    <property type="project" value="InterPro"/>
</dbReference>
<dbReference type="PANTHER" id="PTHR30008:SF0">
    <property type="entry name" value="EXODEOXYRIBONUCLEASE 7 LARGE SUBUNIT"/>
    <property type="match status" value="1"/>
</dbReference>
<organism evidence="7">
    <name type="scientific">Catovirus CTV1</name>
    <dbReference type="NCBI Taxonomy" id="1977631"/>
    <lineage>
        <taxon>Viruses</taxon>
        <taxon>Varidnaviria</taxon>
        <taxon>Bamfordvirae</taxon>
        <taxon>Nucleocytoviricota</taxon>
        <taxon>Megaviricetes</taxon>
        <taxon>Imitervirales</taxon>
        <taxon>Mimiviridae</taxon>
        <taxon>Klosneuvirinae</taxon>
        <taxon>Catovirus</taxon>
    </lineage>
</organism>
<feature type="domain" description="OB-fold nucleic acid binding" evidence="6">
    <location>
        <begin position="7"/>
        <end position="99"/>
    </location>
</feature>
<evidence type="ECO:0000313" key="7">
    <source>
        <dbReference type="EMBL" id="ARF09178.1"/>
    </source>
</evidence>
<dbReference type="CDD" id="cd04489">
    <property type="entry name" value="ExoVII_LU_OBF"/>
    <property type="match status" value="1"/>
</dbReference>
<feature type="domain" description="Exonuclease VII large subunit C-terminal" evidence="5">
    <location>
        <begin position="123"/>
        <end position="338"/>
    </location>
</feature>
<dbReference type="GO" id="GO:0003676">
    <property type="term" value="F:nucleic acid binding"/>
    <property type="evidence" value="ECO:0007669"/>
    <property type="project" value="InterPro"/>
</dbReference>
<dbReference type="EMBL" id="KY684084">
    <property type="protein sequence ID" value="ARF09178.1"/>
    <property type="molecule type" value="Genomic_DNA"/>
</dbReference>
<keyword evidence="2" id="KW-0540">Nuclease</keyword>
<dbReference type="NCBIfam" id="TIGR00237">
    <property type="entry name" value="xseA"/>
    <property type="match status" value="1"/>
</dbReference>
<evidence type="ECO:0000259" key="5">
    <source>
        <dbReference type="Pfam" id="PF02601"/>
    </source>
</evidence>
<dbReference type="Pfam" id="PF02601">
    <property type="entry name" value="Exonuc_VII_L"/>
    <property type="match status" value="1"/>
</dbReference>
<dbReference type="PANTHER" id="PTHR30008">
    <property type="entry name" value="EXODEOXYRIBONUCLEASE 7 LARGE SUBUNIT"/>
    <property type="match status" value="1"/>
</dbReference>
<evidence type="ECO:0000256" key="4">
    <source>
        <dbReference type="ARBA" id="ARBA00022839"/>
    </source>
</evidence>
<proteinExistence type="inferred from homology"/>
<dbReference type="Pfam" id="PF13742">
    <property type="entry name" value="tRNA_anti_2"/>
    <property type="match status" value="1"/>
</dbReference>
<name>A0A1V0SC03_9VIRU</name>
<sequence>MEETNKYTVTEINERIKDLFGDVFPDKIIVSGEISNLKLANNNLFLTLKDNDAGINVISWGYGKSKGKIELKDGDKVSVTCRLVHYNKTGSVNLNLISVEKNGTGELHEKYNSIKDKCEKMGYFDQTKKKKFPDTIKYVGIVTAPEGAALQDILYVLKNNNFYGKVIVKRCTVQGVSCPKSLVSGIQHLEKWKDKDGRKLDVILITRGGGSFEDLMGFSNLKVIEKINASKIHTISAVGHEVDFMLSDYTADTRAPTPSVAAEMISKQQKKEKEKLYSHEIFFRDYMKNIMTRKAEILQYKIESIKSKLMSPEQIINKKKIDLENITKNIECKINDKIKLYVEKVKSLEQKLEKYDVDKMLNSGYALLTKGGKIFDSVEDIHVGQKLKIKLKNGQAEILVSKILKNEQKAN</sequence>
<dbReference type="GO" id="GO:0009318">
    <property type="term" value="C:exodeoxyribonuclease VII complex"/>
    <property type="evidence" value="ECO:0007669"/>
    <property type="project" value="InterPro"/>
</dbReference>
<accession>A0A1V0SC03</accession>
<evidence type="ECO:0000259" key="6">
    <source>
        <dbReference type="Pfam" id="PF13742"/>
    </source>
</evidence>
<evidence type="ECO:0000256" key="2">
    <source>
        <dbReference type="ARBA" id="ARBA00022722"/>
    </source>
</evidence>
<dbReference type="InterPro" id="IPR025824">
    <property type="entry name" value="OB-fold_nuc-bd_dom"/>
</dbReference>
<dbReference type="InterPro" id="IPR003753">
    <property type="entry name" value="Exonuc_VII_L"/>
</dbReference>
<reference evidence="7" key="1">
    <citation type="journal article" date="2017" name="Science">
        <title>Giant viruses with an expanded complement of translation system components.</title>
        <authorList>
            <person name="Schulz F."/>
            <person name="Yutin N."/>
            <person name="Ivanova N.N."/>
            <person name="Ortega D.R."/>
            <person name="Lee T.K."/>
            <person name="Vierheilig J."/>
            <person name="Daims H."/>
            <person name="Horn M."/>
            <person name="Wagner M."/>
            <person name="Jensen G.J."/>
            <person name="Kyrpides N.C."/>
            <person name="Koonin E.V."/>
            <person name="Woyke T."/>
        </authorList>
    </citation>
    <scope>NUCLEOTIDE SEQUENCE</scope>
    <source>
        <strain evidence="7">CTV1</strain>
    </source>
</reference>
<evidence type="ECO:0000256" key="3">
    <source>
        <dbReference type="ARBA" id="ARBA00022801"/>
    </source>
</evidence>